<accession>A0ABS6TQU4</accession>
<comment type="subcellular location">
    <subcellularLocation>
        <location evidence="1">Cell membrane</location>
        <topology evidence="1">Multi-pass membrane protein</topology>
    </subcellularLocation>
</comment>
<feature type="transmembrane region" description="Helical" evidence="8">
    <location>
        <begin position="200"/>
        <end position="220"/>
    </location>
</feature>
<keyword evidence="6 8" id="KW-0472">Membrane</keyword>
<feature type="transmembrane region" description="Helical" evidence="8">
    <location>
        <begin position="315"/>
        <end position="338"/>
    </location>
</feature>
<feature type="transmembrane region" description="Helical" evidence="8">
    <location>
        <begin position="350"/>
        <end position="373"/>
    </location>
</feature>
<dbReference type="EMBL" id="JAHUVW010000001">
    <property type="protein sequence ID" value="MBV7670572.1"/>
    <property type="molecule type" value="Genomic_DNA"/>
</dbReference>
<feature type="transmembrane region" description="Helical" evidence="8">
    <location>
        <begin position="96"/>
        <end position="116"/>
    </location>
</feature>
<dbReference type="PANTHER" id="PTHR40074">
    <property type="entry name" value="O-ACETYLTRANSFERASE WECH"/>
    <property type="match status" value="1"/>
</dbReference>
<feature type="compositionally biased region" description="Low complexity" evidence="7">
    <location>
        <begin position="24"/>
        <end position="40"/>
    </location>
</feature>
<keyword evidence="10" id="KW-0012">Acyltransferase</keyword>
<evidence type="ECO:0000256" key="7">
    <source>
        <dbReference type="SAM" id="MobiDB-lite"/>
    </source>
</evidence>
<gene>
    <name evidence="10" type="ORF">STHAL_13990</name>
</gene>
<dbReference type="Pfam" id="PF01757">
    <property type="entry name" value="Acyl_transf_3"/>
    <property type="match status" value="1"/>
</dbReference>
<evidence type="ECO:0000256" key="6">
    <source>
        <dbReference type="ARBA" id="ARBA00023136"/>
    </source>
</evidence>
<keyword evidence="10" id="KW-0808">Transferase</keyword>
<evidence type="ECO:0000256" key="5">
    <source>
        <dbReference type="ARBA" id="ARBA00022989"/>
    </source>
</evidence>
<evidence type="ECO:0000256" key="8">
    <source>
        <dbReference type="SAM" id="Phobius"/>
    </source>
</evidence>
<protein>
    <submittedName>
        <fullName evidence="10">Acyltransferase</fullName>
    </submittedName>
</protein>
<organism evidence="10 11">
    <name type="scientific">Streptomyces halstedii</name>
    <dbReference type="NCBI Taxonomy" id="1944"/>
    <lineage>
        <taxon>Bacteria</taxon>
        <taxon>Bacillati</taxon>
        <taxon>Actinomycetota</taxon>
        <taxon>Actinomycetes</taxon>
        <taxon>Kitasatosporales</taxon>
        <taxon>Streptomycetaceae</taxon>
        <taxon>Streptomyces</taxon>
    </lineage>
</organism>
<feature type="transmembrane region" description="Helical" evidence="8">
    <location>
        <begin position="175"/>
        <end position="193"/>
    </location>
</feature>
<dbReference type="Proteomes" id="UP000735541">
    <property type="component" value="Unassembled WGS sequence"/>
</dbReference>
<dbReference type="InterPro" id="IPR002656">
    <property type="entry name" value="Acyl_transf_3_dom"/>
</dbReference>
<feature type="transmembrane region" description="Helical" evidence="8">
    <location>
        <begin position="284"/>
        <end position="303"/>
    </location>
</feature>
<name>A0ABS6TQU4_STRHA</name>
<feature type="transmembrane region" description="Helical" evidence="8">
    <location>
        <begin position="128"/>
        <end position="145"/>
    </location>
</feature>
<reference evidence="10 11" key="1">
    <citation type="submission" date="2021-07" db="EMBL/GenBank/DDBJ databases">
        <title>Sequencing Streptomyces halstedii LGO-A4 genome an citrus endophytic actinomycete.</title>
        <authorList>
            <person name="Samborskyy M."/>
            <person name="Scott N."/>
            <person name="Deglau R."/>
            <person name="Dickens S."/>
            <person name="Oliveira L.G."/>
        </authorList>
    </citation>
    <scope>NUCLEOTIDE SEQUENCE [LARGE SCALE GENOMIC DNA]</scope>
    <source>
        <strain evidence="10 11">LGO-A4</strain>
    </source>
</reference>
<dbReference type="RefSeq" id="WP_228869111.1">
    <property type="nucleotide sequence ID" value="NZ_JAHUVW010000001.1"/>
</dbReference>
<evidence type="ECO:0000313" key="10">
    <source>
        <dbReference type="EMBL" id="MBV7670572.1"/>
    </source>
</evidence>
<evidence type="ECO:0000256" key="3">
    <source>
        <dbReference type="ARBA" id="ARBA00022475"/>
    </source>
</evidence>
<sequence>MPSSSASSASSAFPVPAPVLGGPATGAAAPETASAPGAGPLPAPRREHRYDIDLIRLLCSVGVILCHTGSAFVNTAHRTAADGPATYWAGLVADSAGRFAVPLFFAIAGWVVLVGAPPRDGRQLRVRIVRIAVPLAVWTALYLAWGRLRGTNDAPVRDLALDALFGSVRPAYHLWYLYAYIPVIMLLAFAAAVRAGRRPWGLGAALLVLAAAPSLCGDLASVTGADVPRFGWGFGPYQLIYAVLGALLLAARAGTRGARRPLWLLPTAAALAAVVAYQHAVHYAIPYASVLVALFSGGVLLCLHRVRVPVRWRPALTRLAGASFGAYMIHVLVLGVLTDALVTADLTWPAALALVAAVTTATTALSFAAALLWTRLGLSRALG</sequence>
<evidence type="ECO:0000256" key="2">
    <source>
        <dbReference type="ARBA" id="ARBA00007400"/>
    </source>
</evidence>
<comment type="similarity">
    <text evidence="2">Belongs to the acyltransferase 3 family.</text>
</comment>
<comment type="caution">
    <text evidence="10">The sequence shown here is derived from an EMBL/GenBank/DDBJ whole genome shotgun (WGS) entry which is preliminary data.</text>
</comment>
<evidence type="ECO:0000313" key="11">
    <source>
        <dbReference type="Proteomes" id="UP000735541"/>
    </source>
</evidence>
<keyword evidence="5 8" id="KW-1133">Transmembrane helix</keyword>
<feature type="transmembrane region" description="Helical" evidence="8">
    <location>
        <begin position="262"/>
        <end position="278"/>
    </location>
</feature>
<feature type="transmembrane region" description="Helical" evidence="8">
    <location>
        <begin position="232"/>
        <end position="250"/>
    </location>
</feature>
<feature type="region of interest" description="Disordered" evidence="7">
    <location>
        <begin position="24"/>
        <end position="44"/>
    </location>
</feature>
<feature type="transmembrane region" description="Helical" evidence="8">
    <location>
        <begin position="54"/>
        <end position="76"/>
    </location>
</feature>
<evidence type="ECO:0000256" key="4">
    <source>
        <dbReference type="ARBA" id="ARBA00022692"/>
    </source>
</evidence>
<evidence type="ECO:0000259" key="9">
    <source>
        <dbReference type="Pfam" id="PF01757"/>
    </source>
</evidence>
<dbReference type="PANTHER" id="PTHR40074:SF2">
    <property type="entry name" value="O-ACETYLTRANSFERASE WECH"/>
    <property type="match status" value="1"/>
</dbReference>
<keyword evidence="3" id="KW-1003">Cell membrane</keyword>
<evidence type="ECO:0000256" key="1">
    <source>
        <dbReference type="ARBA" id="ARBA00004651"/>
    </source>
</evidence>
<proteinExistence type="inferred from homology"/>
<feature type="domain" description="Acyltransferase 3" evidence="9">
    <location>
        <begin position="50"/>
        <end position="365"/>
    </location>
</feature>
<keyword evidence="11" id="KW-1185">Reference proteome</keyword>
<dbReference type="GO" id="GO:0016746">
    <property type="term" value="F:acyltransferase activity"/>
    <property type="evidence" value="ECO:0007669"/>
    <property type="project" value="UniProtKB-KW"/>
</dbReference>
<keyword evidence="4 8" id="KW-0812">Transmembrane</keyword>